<dbReference type="RefSeq" id="WP_068340611.1">
    <property type="nucleotide sequence ID" value="NZ_LQBP01000013.1"/>
</dbReference>
<protein>
    <submittedName>
        <fullName evidence="1">Uncharacterized protein</fullName>
    </submittedName>
</protein>
<sequence length="94" mass="10847">MDEPIPHPDHIKIDLRTGKVRIVGPMTKEEKEKLDDWRRKLPDLPANIDDLREAMVHETDPDEIAELECHIRTGEELYDRVSTALAVVDKSPPR</sequence>
<reference evidence="2" key="1">
    <citation type="submission" date="2015-12" db="EMBL/GenBank/DDBJ databases">
        <authorList>
            <person name="Zhang G."/>
            <person name="Stingl U."/>
        </authorList>
    </citation>
    <scope>NUCLEOTIDE SEQUENCE [LARGE SCALE GENOMIC DNA]</scope>
    <source>
        <strain evidence="2">ZGT108</strain>
    </source>
</reference>
<keyword evidence="2" id="KW-1185">Reference proteome</keyword>
<evidence type="ECO:0000313" key="2">
    <source>
        <dbReference type="Proteomes" id="UP000053690"/>
    </source>
</evidence>
<accession>A0A0X3TN75</accession>
<name>A0A0X3TN75_9RHOB</name>
<evidence type="ECO:0000313" key="1">
    <source>
        <dbReference type="EMBL" id="KUJ77119.1"/>
    </source>
</evidence>
<dbReference type="Proteomes" id="UP000053690">
    <property type="component" value="Unassembled WGS sequence"/>
</dbReference>
<organism evidence="1 2">
    <name type="scientific">Ruegeria profundi</name>
    <dbReference type="NCBI Taxonomy" id="1685378"/>
    <lineage>
        <taxon>Bacteria</taxon>
        <taxon>Pseudomonadati</taxon>
        <taxon>Pseudomonadota</taxon>
        <taxon>Alphaproteobacteria</taxon>
        <taxon>Rhodobacterales</taxon>
        <taxon>Roseobacteraceae</taxon>
        <taxon>Ruegeria</taxon>
    </lineage>
</organism>
<dbReference type="OrthoDB" id="2086138at2"/>
<gene>
    <name evidence="1" type="ORF">AVO44_18955</name>
</gene>
<comment type="caution">
    <text evidence="1">The sequence shown here is derived from an EMBL/GenBank/DDBJ whole genome shotgun (WGS) entry which is preliminary data.</text>
</comment>
<dbReference type="EMBL" id="LQBP01000013">
    <property type="protein sequence ID" value="KUJ77119.1"/>
    <property type="molecule type" value="Genomic_DNA"/>
</dbReference>
<proteinExistence type="predicted"/>
<dbReference type="AlphaFoldDB" id="A0A0X3TN75"/>